<sequence>MARDTTVPRDQVEDVLDDWPDDPTAVAHTVMETYGAPNEATESRLIWFDNGPWKYSILYREGVSHEFPAQHTDYLEQAIDYAVDPDRYDDLGQFDGSVTVRRTRGELSAECHGEPANFLALNLAHDILAGEKTVGEARKAYTEIYARKEAGGRPEYVQGLKFDLPETDQRDPDEKTLTEEIKQEAEHQVH</sequence>
<keyword evidence="3" id="KW-1185">Reference proteome</keyword>
<feature type="compositionally biased region" description="Basic and acidic residues" evidence="1">
    <location>
        <begin position="163"/>
        <end position="190"/>
    </location>
</feature>
<organism evidence="2 3">
    <name type="scientific">Haloarcula saliterrae</name>
    <dbReference type="NCBI Taxonomy" id="2950534"/>
    <lineage>
        <taxon>Archaea</taxon>
        <taxon>Methanobacteriati</taxon>
        <taxon>Methanobacteriota</taxon>
        <taxon>Stenosarchaea group</taxon>
        <taxon>Halobacteria</taxon>
        <taxon>Halobacteriales</taxon>
        <taxon>Haloarculaceae</taxon>
        <taxon>Haloarcula</taxon>
    </lineage>
</organism>
<feature type="region of interest" description="Disordered" evidence="1">
    <location>
        <begin position="156"/>
        <end position="190"/>
    </location>
</feature>
<evidence type="ECO:0000256" key="1">
    <source>
        <dbReference type="SAM" id="MobiDB-lite"/>
    </source>
</evidence>
<accession>A0ABU2F7Y6</accession>
<evidence type="ECO:0000313" key="2">
    <source>
        <dbReference type="EMBL" id="MDS0258359.1"/>
    </source>
</evidence>
<name>A0ABU2F7Y6_9EURY</name>
<dbReference type="EMBL" id="JAMQON010000001">
    <property type="protein sequence ID" value="MDS0258359.1"/>
    <property type="molecule type" value="Genomic_DNA"/>
</dbReference>
<evidence type="ECO:0000313" key="3">
    <source>
        <dbReference type="Proteomes" id="UP001259659"/>
    </source>
</evidence>
<comment type="caution">
    <text evidence="2">The sequence shown here is derived from an EMBL/GenBank/DDBJ whole genome shotgun (WGS) entry which is preliminary data.</text>
</comment>
<dbReference type="Proteomes" id="UP001259659">
    <property type="component" value="Unassembled WGS sequence"/>
</dbReference>
<gene>
    <name evidence="2" type="ORF">NDI56_02915</name>
</gene>
<proteinExistence type="predicted"/>
<dbReference type="RefSeq" id="WP_310917927.1">
    <property type="nucleotide sequence ID" value="NZ_JAMQON010000001.1"/>
</dbReference>
<reference evidence="2 3" key="1">
    <citation type="submission" date="2022-06" db="EMBL/GenBank/DDBJ databases">
        <title>Haloarcula sp. a new haloarchaeum isolate from saline soil.</title>
        <authorList>
            <person name="Strakova D."/>
            <person name="Galisteo C."/>
            <person name="Sanchez-Porro C."/>
            <person name="Ventosa A."/>
        </authorList>
    </citation>
    <scope>NUCLEOTIDE SEQUENCE [LARGE SCALE GENOMIC DNA]</scope>
    <source>
        <strain evidence="2 3">S1CR25-12</strain>
    </source>
</reference>
<protein>
    <submittedName>
        <fullName evidence="2">Uncharacterized protein</fullName>
    </submittedName>
</protein>